<gene>
    <name evidence="1" type="ORF">STRTUCAR8_06954</name>
</gene>
<dbReference type="EMBL" id="AEJB01000515">
    <property type="protein sequence ID" value="ELP63433.1"/>
    <property type="molecule type" value="Genomic_DNA"/>
</dbReference>
<reference evidence="1 2" key="1">
    <citation type="journal article" date="2011" name="Plasmid">
        <title>Streptomyces turgidiscabies Car8 contains a modular pathogenicity island that shares virulence genes with other actinobacterial plant pathogens.</title>
        <authorList>
            <person name="Huguet-Tapia J.C."/>
            <person name="Badger J.H."/>
            <person name="Loria R."/>
            <person name="Pettis G.S."/>
        </authorList>
    </citation>
    <scope>NUCLEOTIDE SEQUENCE [LARGE SCALE GENOMIC DNA]</scope>
    <source>
        <strain evidence="1 2">Car8</strain>
    </source>
</reference>
<sequence length="209" mass="22832">MGVLVGLTATAADYLWFQKLFPDLAEAYCLTLVHNLPPSEVLARLGGRVEPSRTGAAEIVDAAFELLDRSDSTRQFIAMTTVGDWTLLIEPIGYLGVTEERALPASAGTRWVSHFVNINGVDSFLWADDTVKRLTFEPEIPDHRWGTTPDDLLDAMRHCGFQFGDEISDTADFLGVEASFALAEHLTGVRVTPELLRETTFVCGSAGIG</sequence>
<evidence type="ECO:0000313" key="1">
    <source>
        <dbReference type="EMBL" id="ELP63433.1"/>
    </source>
</evidence>
<dbReference type="Proteomes" id="UP000010931">
    <property type="component" value="Unassembled WGS sequence"/>
</dbReference>
<dbReference type="Pfam" id="PF20062">
    <property type="entry name" value="DUF6461"/>
    <property type="match status" value="1"/>
</dbReference>
<dbReference type="AlphaFoldDB" id="L7EVJ1"/>
<accession>L7EVJ1</accession>
<evidence type="ECO:0000313" key="2">
    <source>
        <dbReference type="Proteomes" id="UP000010931"/>
    </source>
</evidence>
<dbReference type="STRING" id="85558.T45_01492"/>
<protein>
    <submittedName>
        <fullName evidence="1">Uncharacterized protein</fullName>
    </submittedName>
</protein>
<dbReference type="GeneID" id="97405259"/>
<keyword evidence="2" id="KW-1185">Reference proteome</keyword>
<dbReference type="PATRIC" id="fig|698760.3.peg.7681"/>
<dbReference type="InterPro" id="IPR045592">
    <property type="entry name" value="DUF6461"/>
</dbReference>
<organism evidence="1 2">
    <name type="scientific">Streptomyces turgidiscabies (strain Car8)</name>
    <dbReference type="NCBI Taxonomy" id="698760"/>
    <lineage>
        <taxon>Bacteria</taxon>
        <taxon>Bacillati</taxon>
        <taxon>Actinomycetota</taxon>
        <taxon>Actinomycetes</taxon>
        <taxon>Kitasatosporales</taxon>
        <taxon>Streptomycetaceae</taxon>
        <taxon>Streptomyces</taxon>
    </lineage>
</organism>
<dbReference type="RefSeq" id="WP_006381576.1">
    <property type="nucleotide sequence ID" value="NZ_AEJB01000515.1"/>
</dbReference>
<name>L7EVJ1_STRT8</name>
<comment type="caution">
    <text evidence="1">The sequence shown here is derived from an EMBL/GenBank/DDBJ whole genome shotgun (WGS) entry which is preliminary data.</text>
</comment>
<proteinExistence type="predicted"/>